<dbReference type="Pfam" id="PF06844">
    <property type="entry name" value="DUF1244"/>
    <property type="match status" value="1"/>
</dbReference>
<dbReference type="InterPro" id="IPR023163">
    <property type="entry name" value="SMc04008-like_domain"/>
</dbReference>
<dbReference type="AlphaFoldDB" id="A0A0L1JSC9"/>
<evidence type="ECO:0000313" key="3">
    <source>
        <dbReference type="Proteomes" id="UP000036938"/>
    </source>
</evidence>
<dbReference type="Proteomes" id="UP000036938">
    <property type="component" value="Unassembled WGS sequence"/>
</dbReference>
<sequence>MDDATRIQIEAAAFRRLQQHLMQDRTDVQNIDMMNQSGFCRNCLSRWMQEAAAERGIEIDKMDAREIFYGMPFDEWKARYQTEASADQQRDFERAAAIAHAADQDGEDGGE</sequence>
<dbReference type="STRING" id="1317121.ATO11_08850"/>
<organism evidence="2 3">
    <name type="scientific">Pseudaestuariivita atlantica</name>
    <dbReference type="NCBI Taxonomy" id="1317121"/>
    <lineage>
        <taxon>Bacteria</taxon>
        <taxon>Pseudomonadati</taxon>
        <taxon>Pseudomonadota</taxon>
        <taxon>Alphaproteobacteria</taxon>
        <taxon>Rhodobacterales</taxon>
        <taxon>Paracoccaceae</taxon>
        <taxon>Pseudaestuariivita</taxon>
    </lineage>
</organism>
<comment type="caution">
    <text evidence="2">The sequence shown here is derived from an EMBL/GenBank/DDBJ whole genome shotgun (WGS) entry which is preliminary data.</text>
</comment>
<keyword evidence="3" id="KW-1185">Reference proteome</keyword>
<feature type="domain" description="SMc04008-like" evidence="1">
    <location>
        <begin position="28"/>
        <end position="93"/>
    </location>
</feature>
<dbReference type="SUPFAM" id="SSF158757">
    <property type="entry name" value="SMc04008-like"/>
    <property type="match status" value="1"/>
</dbReference>
<dbReference type="OrthoDB" id="9802252at2"/>
<dbReference type="InterPro" id="IPR036810">
    <property type="entry name" value="SMc04008-like_sf"/>
</dbReference>
<evidence type="ECO:0000259" key="1">
    <source>
        <dbReference type="Pfam" id="PF06844"/>
    </source>
</evidence>
<dbReference type="EMBL" id="AQQZ01000003">
    <property type="protein sequence ID" value="KNG94303.1"/>
    <property type="molecule type" value="Genomic_DNA"/>
</dbReference>
<dbReference type="RefSeq" id="WP_050530458.1">
    <property type="nucleotide sequence ID" value="NZ_AQQZ01000003.1"/>
</dbReference>
<dbReference type="Gene3D" id="1.10.3340.10">
    <property type="entry name" value="SMc04008-like"/>
    <property type="match status" value="1"/>
</dbReference>
<dbReference type="PATRIC" id="fig|1317121.7.peg.2381"/>
<protein>
    <submittedName>
        <fullName evidence="2">Alkaline phosphatase</fullName>
    </submittedName>
</protein>
<reference evidence="2 3" key="1">
    <citation type="journal article" date="2015" name="Int. J. Syst. Evol. Microbiol.">
        <title>Aestuariivita atlantica sp. nov., isolated from deep sea sediment of the Atlantic Ocean.</title>
        <authorList>
            <person name="Li G."/>
            <person name="Lai Q."/>
            <person name="Du Y."/>
            <person name="Liu X."/>
            <person name="Sun F."/>
            <person name="Shao Z."/>
        </authorList>
    </citation>
    <scope>NUCLEOTIDE SEQUENCE [LARGE SCALE GENOMIC DNA]</scope>
    <source>
        <strain evidence="2 3">22II-S11-z3</strain>
    </source>
</reference>
<name>A0A0L1JSC9_9RHOB</name>
<proteinExistence type="predicted"/>
<evidence type="ECO:0000313" key="2">
    <source>
        <dbReference type="EMBL" id="KNG94303.1"/>
    </source>
</evidence>
<accession>A0A0L1JSC9</accession>
<gene>
    <name evidence="2" type="ORF">ATO11_08850</name>
</gene>